<name>A0A367KR44_RHIST</name>
<dbReference type="STRING" id="4846.A0A367KR44"/>
<protein>
    <recommendedName>
        <fullName evidence="4">Alkyl transferase</fullName>
        <ecNumber evidence="4">2.5.1.-</ecNumber>
    </recommendedName>
</protein>
<dbReference type="Proteomes" id="UP000253551">
    <property type="component" value="Unassembled WGS sequence"/>
</dbReference>
<dbReference type="HAMAP" id="MF_01139">
    <property type="entry name" value="ISPT"/>
    <property type="match status" value="1"/>
</dbReference>
<dbReference type="NCBIfam" id="TIGR00055">
    <property type="entry name" value="uppS"/>
    <property type="match status" value="1"/>
</dbReference>
<dbReference type="EC" id="2.5.1.-" evidence="4"/>
<dbReference type="OrthoDB" id="4173905at2759"/>
<proteinExistence type="inferred from homology"/>
<evidence type="ECO:0000256" key="4">
    <source>
        <dbReference type="RuleBase" id="RU363018"/>
    </source>
</evidence>
<dbReference type="GO" id="GO:1904423">
    <property type="term" value="C:dehydrodolichyl diphosphate synthase complex"/>
    <property type="evidence" value="ECO:0007669"/>
    <property type="project" value="TreeGrafter"/>
</dbReference>
<evidence type="ECO:0000256" key="1">
    <source>
        <dbReference type="ARBA" id="ARBA00005432"/>
    </source>
</evidence>
<dbReference type="FunFam" id="3.40.1180.10:FF:000005">
    <property type="entry name" value="Alkyl transferase"/>
    <property type="match status" value="1"/>
</dbReference>
<dbReference type="PANTHER" id="PTHR10291">
    <property type="entry name" value="DEHYDRODOLICHYL DIPHOSPHATE SYNTHASE FAMILY MEMBER"/>
    <property type="match status" value="1"/>
</dbReference>
<dbReference type="Pfam" id="PF01255">
    <property type="entry name" value="Prenyltransf"/>
    <property type="match status" value="1"/>
</dbReference>
<dbReference type="PROSITE" id="PS01066">
    <property type="entry name" value="UPP_SYNTHASE"/>
    <property type="match status" value="1"/>
</dbReference>
<evidence type="ECO:0000313" key="6">
    <source>
        <dbReference type="Proteomes" id="UP000253551"/>
    </source>
</evidence>
<dbReference type="SUPFAM" id="SSF64005">
    <property type="entry name" value="Undecaprenyl diphosphate synthase"/>
    <property type="match status" value="1"/>
</dbReference>
<dbReference type="GO" id="GO:0045547">
    <property type="term" value="F:ditrans,polycis-polyprenyl diphosphate synthase [(2E,6E)-farnesyl diphosphate specific] activity"/>
    <property type="evidence" value="ECO:0007669"/>
    <property type="project" value="TreeGrafter"/>
</dbReference>
<dbReference type="InterPro" id="IPR001441">
    <property type="entry name" value="UPP_synth-like"/>
</dbReference>
<comment type="caution">
    <text evidence="5">The sequence shown here is derived from an EMBL/GenBank/DDBJ whole genome shotgun (WGS) entry which is preliminary data.</text>
</comment>
<comment type="similarity">
    <text evidence="1 4">Belongs to the UPP synthase family.</text>
</comment>
<dbReference type="InterPro" id="IPR018520">
    <property type="entry name" value="UPP_synth-like_CS"/>
</dbReference>
<dbReference type="AlphaFoldDB" id="A0A367KR44"/>
<keyword evidence="2 4" id="KW-0808">Transferase</keyword>
<dbReference type="EMBL" id="PJQM01000611">
    <property type="protein sequence ID" value="RCI04673.1"/>
    <property type="molecule type" value="Genomic_DNA"/>
</dbReference>
<accession>A0A367KR44</accession>
<dbReference type="CDD" id="cd00475">
    <property type="entry name" value="Cis_IPPS"/>
    <property type="match status" value="1"/>
</dbReference>
<dbReference type="GO" id="GO:0016020">
    <property type="term" value="C:membrane"/>
    <property type="evidence" value="ECO:0007669"/>
    <property type="project" value="TreeGrafter"/>
</dbReference>
<organism evidence="5 6">
    <name type="scientific">Rhizopus stolonifer</name>
    <name type="common">Rhizopus nigricans</name>
    <dbReference type="NCBI Taxonomy" id="4846"/>
    <lineage>
        <taxon>Eukaryota</taxon>
        <taxon>Fungi</taxon>
        <taxon>Fungi incertae sedis</taxon>
        <taxon>Mucoromycota</taxon>
        <taxon>Mucoromycotina</taxon>
        <taxon>Mucoromycetes</taxon>
        <taxon>Mucorales</taxon>
        <taxon>Mucorineae</taxon>
        <taxon>Rhizopodaceae</taxon>
        <taxon>Rhizopus</taxon>
    </lineage>
</organism>
<reference evidence="5 6" key="1">
    <citation type="journal article" date="2018" name="G3 (Bethesda)">
        <title>Phylogenetic and Phylogenomic Definition of Rhizopus Species.</title>
        <authorList>
            <person name="Gryganskyi A.P."/>
            <person name="Golan J."/>
            <person name="Dolatabadi S."/>
            <person name="Mondo S."/>
            <person name="Robb S."/>
            <person name="Idnurm A."/>
            <person name="Muszewska A."/>
            <person name="Steczkiewicz K."/>
            <person name="Masonjones S."/>
            <person name="Liao H.L."/>
            <person name="Gajdeczka M.T."/>
            <person name="Anike F."/>
            <person name="Vuek A."/>
            <person name="Anishchenko I.M."/>
            <person name="Voigt K."/>
            <person name="de Hoog G.S."/>
            <person name="Smith M.E."/>
            <person name="Heitman J."/>
            <person name="Vilgalys R."/>
            <person name="Stajich J.E."/>
        </authorList>
    </citation>
    <scope>NUCLEOTIDE SEQUENCE [LARGE SCALE GENOMIC DNA]</scope>
    <source>
        <strain evidence="5 6">LSU 92-RS-03</strain>
    </source>
</reference>
<evidence type="ECO:0000256" key="3">
    <source>
        <dbReference type="ARBA" id="ARBA00022842"/>
    </source>
</evidence>
<dbReference type="PANTHER" id="PTHR10291:SF43">
    <property type="entry name" value="DEHYDRODOLICHYL DIPHOSPHATE SYNTHASE COMPLEX SUBUNIT DHDDS"/>
    <property type="match status" value="1"/>
</dbReference>
<dbReference type="GO" id="GO:0005811">
    <property type="term" value="C:lipid droplet"/>
    <property type="evidence" value="ECO:0007669"/>
    <property type="project" value="TreeGrafter"/>
</dbReference>
<evidence type="ECO:0000256" key="2">
    <source>
        <dbReference type="ARBA" id="ARBA00022679"/>
    </source>
</evidence>
<dbReference type="GO" id="GO:0016094">
    <property type="term" value="P:polyprenol biosynthetic process"/>
    <property type="evidence" value="ECO:0007669"/>
    <property type="project" value="TreeGrafter"/>
</dbReference>
<keyword evidence="3" id="KW-0460">Magnesium</keyword>
<evidence type="ECO:0000313" key="5">
    <source>
        <dbReference type="EMBL" id="RCI04673.1"/>
    </source>
</evidence>
<dbReference type="InterPro" id="IPR036424">
    <property type="entry name" value="UPP_synth-like_sf"/>
</dbReference>
<gene>
    <name evidence="5" type="primary">RER2</name>
    <name evidence="5" type="ORF">CU098_009558</name>
</gene>
<dbReference type="Gene3D" id="3.40.1180.10">
    <property type="entry name" value="Decaprenyl diphosphate synthase-like"/>
    <property type="match status" value="1"/>
</dbReference>
<sequence>MSCIVDYIKQLTISALRKGKIPRHIGFILDGNRRFARRAGASSTKFGHYEGFKQLEKVLELCMDLGVEAVTVFAFSIDNFNRSQDEVEYLMQLFREAFGDFCEKNALVHEYGIKVKFIGNLSLLPEDVRQVANKVMEETKHHKERIFNVCCPYTSRDEMTTAIKDTIRSVQTGEITADEITAEAIQSHLFTSDCPPLDILVRTSGEIRLSDFLLWQASDGCQIQFVDCYWPEFAFWKLLPILIEYQIYDLWPK</sequence>
<dbReference type="GO" id="GO:0005783">
    <property type="term" value="C:endoplasmic reticulum"/>
    <property type="evidence" value="ECO:0007669"/>
    <property type="project" value="TreeGrafter"/>
</dbReference>
<keyword evidence="6" id="KW-1185">Reference proteome</keyword>